<comment type="caution">
    <text evidence="2">The sequence shown here is derived from an EMBL/GenBank/DDBJ whole genome shotgun (WGS) entry which is preliminary data.</text>
</comment>
<keyword evidence="1" id="KW-0175">Coiled coil</keyword>
<organism evidence="2 3">
    <name type="scientific">Vibrio algarum</name>
    <dbReference type="NCBI Taxonomy" id="3020714"/>
    <lineage>
        <taxon>Bacteria</taxon>
        <taxon>Pseudomonadati</taxon>
        <taxon>Pseudomonadota</taxon>
        <taxon>Gammaproteobacteria</taxon>
        <taxon>Vibrionales</taxon>
        <taxon>Vibrionaceae</taxon>
        <taxon>Vibrio</taxon>
    </lineage>
</organism>
<feature type="coiled-coil region" evidence="1">
    <location>
        <begin position="36"/>
        <end position="122"/>
    </location>
</feature>
<proteinExistence type="predicted"/>
<dbReference type="PANTHER" id="PTHR32114:SF2">
    <property type="entry name" value="ABC TRANSPORTER ABCH.3"/>
    <property type="match status" value="1"/>
</dbReference>
<evidence type="ECO:0008006" key="4">
    <source>
        <dbReference type="Google" id="ProtNLM"/>
    </source>
</evidence>
<evidence type="ECO:0000313" key="3">
    <source>
        <dbReference type="Proteomes" id="UP001210678"/>
    </source>
</evidence>
<accession>A0ABT4YVY2</accession>
<sequence length="464" mass="53569">MLLSQGQFAAFLNAKESERAELLEELTGTEIYSQISQKVHEHYSQAKQDLAELEAQAKGVQLLSEEQKKDLITEYDALSEKQSQQKNRLEKLEANFNWYVNLEKCTIEKMEAQEKLDGVKRKLEQAKPDLDKLSSSEPAEKMRPYYGALKEASAHLQLINERLTDKQYTNQTIVSRVTELERINVKANEKQTLAKQENTQLEGLINHQIIPLDSQIKLENSNLEGIKKRVAEQNEQFVGFQNIQQRALTDQKEVEKTIAVLSQYQNDHKADALLNQYMAKWNEQLGQIERHSVNLQHQKKHISQLDQQIKTLSDQGKSKEKSLSESAAELEQKKQLVAQIQLDKQALLSSSNITDTLAQVEMQLSTLNQHISIAQTLHGYQTQWIGYETEKREKLRSKIDLDAQIKEKEIQRTHLREQYRLQDSLKKSLEEQVKQEKALLEQEQVLAIYRSQLEVNSLARSAVQ</sequence>
<evidence type="ECO:0000313" key="2">
    <source>
        <dbReference type="EMBL" id="MDB1125742.1"/>
    </source>
</evidence>
<dbReference type="Proteomes" id="UP001210678">
    <property type="component" value="Unassembled WGS sequence"/>
</dbReference>
<reference evidence="2 3" key="1">
    <citation type="submission" date="2023-01" db="EMBL/GenBank/DDBJ databases">
        <title>Vibrio sp. KJ40-1 sp.nov, isolated from marine algae.</title>
        <authorList>
            <person name="Butt M."/>
            <person name="Kim J.M.J."/>
            <person name="Jeon C.O.C."/>
        </authorList>
    </citation>
    <scope>NUCLEOTIDE SEQUENCE [LARGE SCALE GENOMIC DNA]</scope>
    <source>
        <strain evidence="2 3">KJ40-1</strain>
    </source>
</reference>
<gene>
    <name evidence="2" type="ORF">PGX00_19600</name>
</gene>
<dbReference type="Gene3D" id="3.40.50.300">
    <property type="entry name" value="P-loop containing nucleotide triphosphate hydrolases"/>
    <property type="match status" value="1"/>
</dbReference>
<feature type="coiled-coil region" evidence="1">
    <location>
        <begin position="398"/>
        <end position="446"/>
    </location>
</feature>
<dbReference type="PANTHER" id="PTHR32114">
    <property type="entry name" value="ABC TRANSPORTER ABCH.3"/>
    <property type="match status" value="1"/>
</dbReference>
<name>A0ABT4YVY2_9VIBR</name>
<keyword evidence="3" id="KW-1185">Reference proteome</keyword>
<protein>
    <recommendedName>
        <fullName evidence="4">Exonuclease SbcC</fullName>
    </recommendedName>
</protein>
<dbReference type="InterPro" id="IPR027417">
    <property type="entry name" value="P-loop_NTPase"/>
</dbReference>
<evidence type="ECO:0000256" key="1">
    <source>
        <dbReference type="SAM" id="Coils"/>
    </source>
</evidence>
<dbReference type="EMBL" id="JAQLOI010000003">
    <property type="protein sequence ID" value="MDB1125742.1"/>
    <property type="molecule type" value="Genomic_DNA"/>
</dbReference>